<comment type="caution">
    <text evidence="4">The sequence shown here is derived from an EMBL/GenBank/DDBJ whole genome shotgun (WGS) entry which is preliminary data.</text>
</comment>
<dbReference type="InterPro" id="IPR000477">
    <property type="entry name" value="RT_dom"/>
</dbReference>
<accession>A0AAV5JAI6</accession>
<dbReference type="InterPro" id="IPR043502">
    <property type="entry name" value="DNA/RNA_pol_sf"/>
</dbReference>
<dbReference type="InterPro" id="IPR036397">
    <property type="entry name" value="RNaseH_sf"/>
</dbReference>
<evidence type="ECO:0000259" key="3">
    <source>
        <dbReference type="Pfam" id="PF24626"/>
    </source>
</evidence>
<evidence type="ECO:0000259" key="2">
    <source>
        <dbReference type="Pfam" id="PF00078"/>
    </source>
</evidence>
<dbReference type="AlphaFoldDB" id="A0AAV5JAI6"/>
<dbReference type="PANTHER" id="PTHR35046:SF9">
    <property type="entry name" value="RNA-DIRECTED DNA POLYMERASE"/>
    <property type="match status" value="1"/>
</dbReference>
<feature type="compositionally biased region" description="Polar residues" evidence="1">
    <location>
        <begin position="648"/>
        <end position="663"/>
    </location>
</feature>
<evidence type="ECO:0000313" key="5">
    <source>
        <dbReference type="Proteomes" id="UP001054252"/>
    </source>
</evidence>
<dbReference type="SUPFAM" id="SSF53098">
    <property type="entry name" value="Ribonuclease H-like"/>
    <property type="match status" value="1"/>
</dbReference>
<gene>
    <name evidence="4" type="ORF">SLEP1_g22874</name>
</gene>
<dbReference type="Pfam" id="PF00078">
    <property type="entry name" value="RVT_1"/>
    <property type="match status" value="1"/>
</dbReference>
<evidence type="ECO:0000256" key="1">
    <source>
        <dbReference type="SAM" id="MobiDB-lite"/>
    </source>
</evidence>
<reference evidence="4 5" key="1">
    <citation type="journal article" date="2021" name="Commun. Biol.">
        <title>The genome of Shorea leprosula (Dipterocarpaceae) highlights the ecological relevance of drought in aseasonal tropical rainforests.</title>
        <authorList>
            <person name="Ng K.K.S."/>
            <person name="Kobayashi M.J."/>
            <person name="Fawcett J.A."/>
            <person name="Hatakeyama M."/>
            <person name="Paape T."/>
            <person name="Ng C.H."/>
            <person name="Ang C.C."/>
            <person name="Tnah L.H."/>
            <person name="Lee C.T."/>
            <person name="Nishiyama T."/>
            <person name="Sese J."/>
            <person name="O'Brien M.J."/>
            <person name="Copetti D."/>
            <person name="Mohd Noor M.I."/>
            <person name="Ong R.C."/>
            <person name="Putra M."/>
            <person name="Sireger I.Z."/>
            <person name="Indrioko S."/>
            <person name="Kosugi Y."/>
            <person name="Izuno A."/>
            <person name="Isagi Y."/>
            <person name="Lee S.L."/>
            <person name="Shimizu K.K."/>
        </authorList>
    </citation>
    <scope>NUCLEOTIDE SEQUENCE [LARGE SCALE GENOMIC DNA]</scope>
    <source>
        <strain evidence="4">214</strain>
    </source>
</reference>
<dbReference type="InterPro" id="IPR056924">
    <property type="entry name" value="SH3_Tf2-1"/>
</dbReference>
<dbReference type="Pfam" id="PF24626">
    <property type="entry name" value="SH3_Tf2-1"/>
    <property type="match status" value="1"/>
</dbReference>
<feature type="domain" description="Reverse transcriptase" evidence="2">
    <location>
        <begin position="229"/>
        <end position="299"/>
    </location>
</feature>
<dbReference type="Gene3D" id="3.30.420.10">
    <property type="entry name" value="Ribonuclease H-like superfamily/Ribonuclease H"/>
    <property type="match status" value="1"/>
</dbReference>
<feature type="region of interest" description="Disordered" evidence="1">
    <location>
        <begin position="643"/>
        <end position="686"/>
    </location>
</feature>
<dbReference type="Gene3D" id="3.10.10.10">
    <property type="entry name" value="HIV Type 1 Reverse Transcriptase, subunit A, domain 1"/>
    <property type="match status" value="1"/>
</dbReference>
<dbReference type="SUPFAM" id="SSF56672">
    <property type="entry name" value="DNA/RNA polymerases"/>
    <property type="match status" value="1"/>
</dbReference>
<protein>
    <submittedName>
        <fullName evidence="4">Uncharacterized protein</fullName>
    </submittedName>
</protein>
<dbReference type="CDD" id="cd01647">
    <property type="entry name" value="RT_LTR"/>
    <property type="match status" value="1"/>
</dbReference>
<dbReference type="GO" id="GO:0003676">
    <property type="term" value="F:nucleic acid binding"/>
    <property type="evidence" value="ECO:0007669"/>
    <property type="project" value="InterPro"/>
</dbReference>
<sequence length="885" mass="101672">MTSIMSSGDDRKHQVDDSFMLKATQQQFQRLDIMFGEIKDKMEKKDAAIAKLYQIQNGSPNLHNHDLDDNDEDAFNDDAHNSNFSMDRFMRGRGGQRYRFNKGDQNLARWGDQQDHDLGSIKMKIPPFQGKNDPDVYLEWEKKVEYAIGGELLVTSCTNADSTVLVEKLNLPMMKHPRPYKLQWLNDCGEIKDFKDVFPDDVPNGLPTNKRKELNEHQIDFIPVPVLLVPKKDGTWRMCVDCRAVNKITVKYRHPIPRLDDILDELHGSCIFSKIDLKSGYHQIRMKEGDEWKTAFKTKHGLYECKSLTDHIEHLQMVLEVLRKEKLFANLKKYSFCTNQIVFLGYFVAADGQTKVVNRTLSTLLRSIIQKNLKNWEECLPHVEFAYNRSVHSATNSSPFEVAYGFNPLTSLDLLPLPIDEQASLDEKKKAELVKQLHERVQKNIERRIEQYANQANKGQPGHWVWVHMRKERFPAQRCSKLQPRSDGPFRVIARINDNAYKLELPGEYNVSATFNVSDLSPFDGVASTNFIPLVLVASWTTGQGKNDPDVYLEWEKNVELVFDCHNYYEEKKVKLAAVEFTDYTMVSWDQLVLSRHRNREHPSLTQGSKSIEDYHKEMEIAMHYVELEDMVHMAMKVERQLKHKGATTRTGQNPGSSFSWKPNWSKKEENSAFKPKTSASKGHIASQCPNKHTMILKEDGEIETEGESDDDSMPPLEDADDGMEYAVDGELLVTRRALNVQAKKDEEVQRDNIFHMRCHIKNKVGSVIIDGGNCTNVASTVLVEKLNLPMTKHPRPYKLQWLNDCGEIKVNDGNQDDPTCTTSRDPFHIPGGPITRARVGKMREALNRSLDDYQGMVNIIQVQEKLSCGHLCQNRTILWQFVAN</sequence>
<evidence type="ECO:0000313" key="4">
    <source>
        <dbReference type="EMBL" id="GKV11634.1"/>
    </source>
</evidence>
<organism evidence="4 5">
    <name type="scientific">Rubroshorea leprosula</name>
    <dbReference type="NCBI Taxonomy" id="152421"/>
    <lineage>
        <taxon>Eukaryota</taxon>
        <taxon>Viridiplantae</taxon>
        <taxon>Streptophyta</taxon>
        <taxon>Embryophyta</taxon>
        <taxon>Tracheophyta</taxon>
        <taxon>Spermatophyta</taxon>
        <taxon>Magnoliopsida</taxon>
        <taxon>eudicotyledons</taxon>
        <taxon>Gunneridae</taxon>
        <taxon>Pentapetalae</taxon>
        <taxon>rosids</taxon>
        <taxon>malvids</taxon>
        <taxon>Malvales</taxon>
        <taxon>Dipterocarpaceae</taxon>
        <taxon>Rubroshorea</taxon>
    </lineage>
</organism>
<dbReference type="PANTHER" id="PTHR35046">
    <property type="entry name" value="ZINC KNUCKLE (CCHC-TYPE) FAMILY PROTEIN"/>
    <property type="match status" value="1"/>
</dbReference>
<dbReference type="InterPro" id="IPR043128">
    <property type="entry name" value="Rev_trsase/Diguanyl_cyclase"/>
</dbReference>
<dbReference type="Proteomes" id="UP001054252">
    <property type="component" value="Unassembled WGS sequence"/>
</dbReference>
<dbReference type="EMBL" id="BPVZ01000034">
    <property type="protein sequence ID" value="GKV11634.1"/>
    <property type="molecule type" value="Genomic_DNA"/>
</dbReference>
<keyword evidence="5" id="KW-1185">Reference proteome</keyword>
<proteinExistence type="predicted"/>
<dbReference type="Gene3D" id="3.30.70.270">
    <property type="match status" value="2"/>
</dbReference>
<feature type="domain" description="Tf2-1-like SH3-like" evidence="3">
    <location>
        <begin position="462"/>
        <end position="523"/>
    </location>
</feature>
<dbReference type="InterPro" id="IPR012337">
    <property type="entry name" value="RNaseH-like_sf"/>
</dbReference>
<name>A0AAV5JAI6_9ROSI</name>